<reference evidence="1" key="1">
    <citation type="submission" date="2018-02" db="EMBL/GenBank/DDBJ databases">
        <title>Rhizophora mucronata_Transcriptome.</title>
        <authorList>
            <person name="Meera S.P."/>
            <person name="Sreeshan A."/>
            <person name="Augustine A."/>
        </authorList>
    </citation>
    <scope>NUCLEOTIDE SEQUENCE</scope>
    <source>
        <tissue evidence="1">Leaf</tissue>
    </source>
</reference>
<proteinExistence type="predicted"/>
<protein>
    <submittedName>
        <fullName evidence="1">Uncharacterized protein</fullName>
    </submittedName>
</protein>
<accession>A0A2P2PQ01</accession>
<organism evidence="1">
    <name type="scientific">Rhizophora mucronata</name>
    <name type="common">Asiatic mangrove</name>
    <dbReference type="NCBI Taxonomy" id="61149"/>
    <lineage>
        <taxon>Eukaryota</taxon>
        <taxon>Viridiplantae</taxon>
        <taxon>Streptophyta</taxon>
        <taxon>Embryophyta</taxon>
        <taxon>Tracheophyta</taxon>
        <taxon>Spermatophyta</taxon>
        <taxon>Magnoliopsida</taxon>
        <taxon>eudicotyledons</taxon>
        <taxon>Gunneridae</taxon>
        <taxon>Pentapetalae</taxon>
        <taxon>rosids</taxon>
        <taxon>fabids</taxon>
        <taxon>Malpighiales</taxon>
        <taxon>Rhizophoraceae</taxon>
        <taxon>Rhizophora</taxon>
    </lineage>
</organism>
<sequence>MGFGTFLPSISIKINVVLENSFFFLQHTSLSSLVLTCPLGHFDLVKSFLALSLLF</sequence>
<dbReference type="AlphaFoldDB" id="A0A2P2PQ01"/>
<dbReference type="EMBL" id="GGEC01076287">
    <property type="protein sequence ID" value="MBX56771.1"/>
    <property type="molecule type" value="Transcribed_RNA"/>
</dbReference>
<evidence type="ECO:0000313" key="1">
    <source>
        <dbReference type="EMBL" id="MBX56771.1"/>
    </source>
</evidence>
<name>A0A2P2PQ01_RHIMU</name>